<dbReference type="EnsemblPlants" id="Pp3c17_13630V3.5">
    <property type="protein sequence ID" value="Pp3c17_13630V3.5"/>
    <property type="gene ID" value="Pp3c17_13630"/>
</dbReference>
<reference evidence="4" key="3">
    <citation type="submission" date="2020-12" db="UniProtKB">
        <authorList>
            <consortium name="EnsemblPlants"/>
        </authorList>
    </citation>
    <scope>IDENTIFICATION</scope>
</reference>
<dbReference type="RefSeq" id="XP_024400901.1">
    <property type="nucleotide sequence ID" value="XM_024545133.2"/>
</dbReference>
<evidence type="ECO:0000256" key="2">
    <source>
        <dbReference type="ARBA" id="ARBA00023121"/>
    </source>
</evidence>
<dbReference type="InterPro" id="IPR014352">
    <property type="entry name" value="FERM/acyl-CoA-bd_prot_sf"/>
</dbReference>
<feature type="domain" description="ACB" evidence="3">
    <location>
        <begin position="31"/>
        <end position="122"/>
    </location>
</feature>
<dbReference type="InterPro" id="IPR035984">
    <property type="entry name" value="Acyl-CoA-binding_sf"/>
</dbReference>
<evidence type="ECO:0000313" key="5">
    <source>
        <dbReference type="Proteomes" id="UP000006727"/>
    </source>
</evidence>
<gene>
    <name evidence="4" type="primary">LOC112294557</name>
</gene>
<protein>
    <recommendedName>
        <fullName evidence="3">ACB domain-containing protein</fullName>
    </recommendedName>
</protein>
<dbReference type="SUPFAM" id="SSF47027">
    <property type="entry name" value="Acyl-CoA binding protein"/>
    <property type="match status" value="1"/>
</dbReference>
<dbReference type="EnsemblPlants" id="Pp3c17_13630V3.7">
    <property type="protein sequence ID" value="Pp3c17_13630V3.7"/>
    <property type="gene ID" value="Pp3c17_13630"/>
</dbReference>
<dbReference type="EnsemblPlants" id="Pp3c17_13630V3.6">
    <property type="protein sequence ID" value="Pp3c17_13630V3.6"/>
    <property type="gene ID" value="Pp3c17_13630"/>
</dbReference>
<dbReference type="PANTHER" id="PTHR23310">
    <property type="entry name" value="ACYL-COA-BINDING PROTEIN, ACBP"/>
    <property type="match status" value="1"/>
</dbReference>
<comment type="similarity">
    <text evidence="1">Belongs to the ACBP family.</text>
</comment>
<dbReference type="GeneID" id="112294557"/>
<evidence type="ECO:0000256" key="1">
    <source>
        <dbReference type="ARBA" id="ARBA00005567"/>
    </source>
</evidence>
<dbReference type="Pfam" id="PF00887">
    <property type="entry name" value="ACBP"/>
    <property type="match status" value="1"/>
</dbReference>
<dbReference type="PROSITE" id="PS51228">
    <property type="entry name" value="ACB_2"/>
    <property type="match status" value="1"/>
</dbReference>
<dbReference type="GO" id="GO:0000062">
    <property type="term" value="F:fatty-acyl-CoA binding"/>
    <property type="evidence" value="ECO:0007669"/>
    <property type="project" value="InterPro"/>
</dbReference>
<dbReference type="Proteomes" id="UP000006727">
    <property type="component" value="Chromosome 17"/>
</dbReference>
<accession>A0A7I4B8W5</accession>
<dbReference type="AlphaFoldDB" id="A0A7I4B8W5"/>
<keyword evidence="5" id="KW-1185">Reference proteome</keyword>
<dbReference type="Gene3D" id="1.20.80.10">
    <property type="match status" value="1"/>
</dbReference>
<evidence type="ECO:0000259" key="3">
    <source>
        <dbReference type="PROSITE" id="PS51228"/>
    </source>
</evidence>
<dbReference type="OrthoDB" id="346910at2759"/>
<evidence type="ECO:0000313" key="4">
    <source>
        <dbReference type="EnsemblPlants" id="Pp3c17_13630V3.6"/>
    </source>
</evidence>
<reference evidence="4 5" key="1">
    <citation type="journal article" date="2008" name="Science">
        <title>The Physcomitrella genome reveals evolutionary insights into the conquest of land by plants.</title>
        <authorList>
            <person name="Rensing S."/>
            <person name="Lang D."/>
            <person name="Zimmer A."/>
            <person name="Terry A."/>
            <person name="Salamov A."/>
            <person name="Shapiro H."/>
            <person name="Nishiyama T."/>
            <person name="Perroud P.-F."/>
            <person name="Lindquist E."/>
            <person name="Kamisugi Y."/>
            <person name="Tanahashi T."/>
            <person name="Sakakibara K."/>
            <person name="Fujita T."/>
            <person name="Oishi K."/>
            <person name="Shin-I T."/>
            <person name="Kuroki Y."/>
            <person name="Toyoda A."/>
            <person name="Suzuki Y."/>
            <person name="Hashimoto A."/>
            <person name="Yamaguchi K."/>
            <person name="Sugano A."/>
            <person name="Kohara Y."/>
            <person name="Fujiyama A."/>
            <person name="Anterola A."/>
            <person name="Aoki S."/>
            <person name="Ashton N."/>
            <person name="Barbazuk W.B."/>
            <person name="Barker E."/>
            <person name="Bennetzen J."/>
            <person name="Bezanilla M."/>
            <person name="Blankenship R."/>
            <person name="Cho S.H."/>
            <person name="Dutcher S."/>
            <person name="Estelle M."/>
            <person name="Fawcett J.A."/>
            <person name="Gundlach H."/>
            <person name="Hanada K."/>
            <person name="Heyl A."/>
            <person name="Hicks K.A."/>
            <person name="Hugh J."/>
            <person name="Lohr M."/>
            <person name="Mayer K."/>
            <person name="Melkozernov A."/>
            <person name="Murata T."/>
            <person name="Nelson D."/>
            <person name="Pils B."/>
            <person name="Prigge M."/>
            <person name="Reiss B."/>
            <person name="Renner T."/>
            <person name="Rombauts S."/>
            <person name="Rushton P."/>
            <person name="Sanderfoot A."/>
            <person name="Schween G."/>
            <person name="Shiu S.-H."/>
            <person name="Stueber K."/>
            <person name="Theodoulou F.L."/>
            <person name="Tu H."/>
            <person name="Van de Peer Y."/>
            <person name="Verrier P.J."/>
            <person name="Waters E."/>
            <person name="Wood A."/>
            <person name="Yang L."/>
            <person name="Cove D."/>
            <person name="Cuming A."/>
            <person name="Hasebe M."/>
            <person name="Lucas S."/>
            <person name="Mishler D.B."/>
            <person name="Reski R."/>
            <person name="Grigoriev I."/>
            <person name="Quatrano R.S."/>
            <person name="Boore J.L."/>
        </authorList>
    </citation>
    <scope>NUCLEOTIDE SEQUENCE [LARGE SCALE GENOMIC DNA]</scope>
    <source>
        <strain evidence="4 5">cv. Gransden 2004</strain>
    </source>
</reference>
<dbReference type="PANTHER" id="PTHR23310:SF62">
    <property type="entry name" value="ACYL-COA BINDING PROTEIN 1, ISOFORM A"/>
    <property type="match status" value="1"/>
</dbReference>
<dbReference type="EMBL" id="ABEU02000017">
    <property type="status" value="NOT_ANNOTATED_CDS"/>
    <property type="molecule type" value="Genomic_DNA"/>
</dbReference>
<reference evidence="4 5" key="2">
    <citation type="journal article" date="2018" name="Plant J.">
        <title>The Physcomitrella patens chromosome-scale assembly reveals moss genome structure and evolution.</title>
        <authorList>
            <person name="Lang D."/>
            <person name="Ullrich K.K."/>
            <person name="Murat F."/>
            <person name="Fuchs J."/>
            <person name="Jenkins J."/>
            <person name="Haas F.B."/>
            <person name="Piednoel M."/>
            <person name="Gundlach H."/>
            <person name="Van Bel M."/>
            <person name="Meyberg R."/>
            <person name="Vives C."/>
            <person name="Morata J."/>
            <person name="Symeonidi A."/>
            <person name="Hiss M."/>
            <person name="Muchero W."/>
            <person name="Kamisugi Y."/>
            <person name="Saleh O."/>
            <person name="Blanc G."/>
            <person name="Decker E.L."/>
            <person name="van Gessel N."/>
            <person name="Grimwood J."/>
            <person name="Hayes R.D."/>
            <person name="Graham S.W."/>
            <person name="Gunter L.E."/>
            <person name="McDaniel S.F."/>
            <person name="Hoernstein S.N.W."/>
            <person name="Larsson A."/>
            <person name="Li F.W."/>
            <person name="Perroud P.F."/>
            <person name="Phillips J."/>
            <person name="Ranjan P."/>
            <person name="Rokshar D.S."/>
            <person name="Rothfels C.J."/>
            <person name="Schneider L."/>
            <person name="Shu S."/>
            <person name="Stevenson D.W."/>
            <person name="Thummler F."/>
            <person name="Tillich M."/>
            <person name="Villarreal Aguilar J.C."/>
            <person name="Widiez T."/>
            <person name="Wong G.K."/>
            <person name="Wymore A."/>
            <person name="Zhang Y."/>
            <person name="Zimmer A.D."/>
            <person name="Quatrano R.S."/>
            <person name="Mayer K.F.X."/>
            <person name="Goodstein D."/>
            <person name="Casacuberta J.M."/>
            <person name="Vandepoele K."/>
            <person name="Reski R."/>
            <person name="Cuming A.C."/>
            <person name="Tuskan G.A."/>
            <person name="Maumus F."/>
            <person name="Salse J."/>
            <person name="Schmutz J."/>
            <person name="Rensing S.A."/>
        </authorList>
    </citation>
    <scope>NUCLEOTIDE SEQUENCE [LARGE SCALE GENOMIC DNA]</scope>
    <source>
        <strain evidence="4 5">cv. Gransden 2004</strain>
    </source>
</reference>
<organism evidence="4 5">
    <name type="scientific">Physcomitrium patens</name>
    <name type="common">Spreading-leaved earth moss</name>
    <name type="synonym">Physcomitrella patens</name>
    <dbReference type="NCBI Taxonomy" id="3218"/>
    <lineage>
        <taxon>Eukaryota</taxon>
        <taxon>Viridiplantae</taxon>
        <taxon>Streptophyta</taxon>
        <taxon>Embryophyta</taxon>
        <taxon>Bryophyta</taxon>
        <taxon>Bryophytina</taxon>
        <taxon>Bryopsida</taxon>
        <taxon>Funariidae</taxon>
        <taxon>Funariales</taxon>
        <taxon>Funariaceae</taxon>
        <taxon>Physcomitrium</taxon>
    </lineage>
</organism>
<name>A0A7I4B8W5_PHYPA</name>
<proteinExistence type="inferred from homology"/>
<sequence length="165" mass="18700">MKCDFLNLYIKFRGSEELGIWRPSKMSTRDIEGEWRAASYFLAKGPSATLQYLQKDVRSNLFALKAQALDGDCPPGQDGSMAMDPSLRIRQEAWNALKGMSREQAKRNFVDLLTEVLPEWKKWSADYASKTNSGEEHESEADKLVKAFKLRMGISSSTSIQLSRL</sequence>
<dbReference type="InterPro" id="IPR000582">
    <property type="entry name" value="Acyl-CoA-binding_protein"/>
</dbReference>
<dbReference type="Gramene" id="Pp3c17_13630V3.5">
    <property type="protein sequence ID" value="Pp3c17_13630V3.5"/>
    <property type="gene ID" value="Pp3c17_13630"/>
</dbReference>
<dbReference type="KEGG" id="ppp:112294557"/>
<dbReference type="Gramene" id="Pp3c17_13630V3.7">
    <property type="protein sequence ID" value="Pp3c17_13630V3.7"/>
    <property type="gene ID" value="Pp3c17_13630"/>
</dbReference>
<dbReference type="Gramene" id="Pp3c17_13630V3.6">
    <property type="protein sequence ID" value="Pp3c17_13630V3.6"/>
    <property type="gene ID" value="Pp3c17_13630"/>
</dbReference>
<keyword evidence="2" id="KW-0446">Lipid-binding</keyword>